<reference evidence="1 2" key="1">
    <citation type="submission" date="2013-09" db="EMBL/GenBank/DDBJ databases">
        <title>Corchorus capsularis genome sequencing.</title>
        <authorList>
            <person name="Alam M."/>
            <person name="Haque M.S."/>
            <person name="Islam M.S."/>
            <person name="Emdad E.M."/>
            <person name="Islam M.M."/>
            <person name="Ahmed B."/>
            <person name="Halim A."/>
            <person name="Hossen Q.M.M."/>
            <person name="Hossain M.Z."/>
            <person name="Ahmed R."/>
            <person name="Khan M.M."/>
            <person name="Islam R."/>
            <person name="Rashid M.M."/>
            <person name="Khan S.A."/>
            <person name="Rahman M.S."/>
            <person name="Alam M."/>
        </authorList>
    </citation>
    <scope>NUCLEOTIDE SEQUENCE [LARGE SCALE GENOMIC DNA]</scope>
    <source>
        <strain evidence="2">cv. CVL-1</strain>
        <tissue evidence="1">Whole seedling</tissue>
    </source>
</reference>
<comment type="caution">
    <text evidence="1">The sequence shown here is derived from an EMBL/GenBank/DDBJ whole genome shotgun (WGS) entry which is preliminary data.</text>
</comment>
<dbReference type="OrthoDB" id="10342723at2759"/>
<protein>
    <submittedName>
        <fullName evidence="1">Uncharacterized protein</fullName>
    </submittedName>
</protein>
<dbReference type="EMBL" id="AWWV01006516">
    <property type="protein sequence ID" value="OMP01086.1"/>
    <property type="molecule type" value="Genomic_DNA"/>
</dbReference>
<gene>
    <name evidence="1" type="ORF">CCACVL1_03164</name>
</gene>
<accession>A0A1R3K1X8</accession>
<dbReference type="Gramene" id="OMP01086">
    <property type="protein sequence ID" value="OMP01086"/>
    <property type="gene ID" value="CCACVL1_03164"/>
</dbReference>
<proteinExistence type="predicted"/>
<organism evidence="1 2">
    <name type="scientific">Corchorus capsularis</name>
    <name type="common">Jute</name>
    <dbReference type="NCBI Taxonomy" id="210143"/>
    <lineage>
        <taxon>Eukaryota</taxon>
        <taxon>Viridiplantae</taxon>
        <taxon>Streptophyta</taxon>
        <taxon>Embryophyta</taxon>
        <taxon>Tracheophyta</taxon>
        <taxon>Spermatophyta</taxon>
        <taxon>Magnoliopsida</taxon>
        <taxon>eudicotyledons</taxon>
        <taxon>Gunneridae</taxon>
        <taxon>Pentapetalae</taxon>
        <taxon>rosids</taxon>
        <taxon>malvids</taxon>
        <taxon>Malvales</taxon>
        <taxon>Malvaceae</taxon>
        <taxon>Grewioideae</taxon>
        <taxon>Apeibeae</taxon>
        <taxon>Corchorus</taxon>
    </lineage>
</organism>
<name>A0A1R3K1X8_COCAP</name>
<evidence type="ECO:0000313" key="2">
    <source>
        <dbReference type="Proteomes" id="UP000188268"/>
    </source>
</evidence>
<dbReference type="Proteomes" id="UP000188268">
    <property type="component" value="Unassembled WGS sequence"/>
</dbReference>
<sequence>MADVEADHLSYQEVSHRVHSTMTRRCLTSAACQKPIGGPLTRQRFEVMS</sequence>
<keyword evidence="2" id="KW-1185">Reference proteome</keyword>
<dbReference type="AlphaFoldDB" id="A0A1R3K1X8"/>
<evidence type="ECO:0000313" key="1">
    <source>
        <dbReference type="EMBL" id="OMP01086.1"/>
    </source>
</evidence>